<organism evidence="6 7">
    <name type="scientific">Halovulum marinum</name>
    <dbReference type="NCBI Taxonomy" id="2662447"/>
    <lineage>
        <taxon>Bacteria</taxon>
        <taxon>Pseudomonadati</taxon>
        <taxon>Pseudomonadota</taxon>
        <taxon>Alphaproteobacteria</taxon>
        <taxon>Rhodobacterales</taxon>
        <taxon>Paracoccaceae</taxon>
        <taxon>Halovulum</taxon>
    </lineage>
</organism>
<dbReference type="Gene3D" id="1.10.1040.10">
    <property type="entry name" value="N-(1-d-carboxylethyl)-l-norvaline Dehydrogenase, domain 2"/>
    <property type="match status" value="1"/>
</dbReference>
<comment type="caution">
    <text evidence="6">The sequence shown here is derived from an EMBL/GenBank/DDBJ whole genome shotgun (WGS) entry which is preliminary data.</text>
</comment>
<dbReference type="RefSeq" id="WP_154445818.1">
    <property type="nucleotide sequence ID" value="NZ_WIND01000003.1"/>
</dbReference>
<keyword evidence="2" id="KW-0520">NAD</keyword>
<gene>
    <name evidence="6" type="ORF">GE300_06860</name>
</gene>
<sequence>MSDRHDKSTRIGMVGLGIMGAPLVRRFREMGAPVTVWNLEPERFDEVKASGAEWADSPAEVWSSSDVACVCVLGDDAIESVCLGDRGFATALGAQVLVDFSTTSPEATARVAPALKDATGAEWVDAPMSGGPGAAEEGDVTLMIGGDEKTCDKVMPLLDLVAGNVTRMGDLGAGQKTKVLNQAIVGVNYVLMAELLAIAKAAGIDPTLLPGSLKGGMADSTILQRIYTQMAHDDFDPPRSYARQLNKDLKAVRSFVETLRLELPVLARAIEQYRAYTEAGNEMQDGASVSRLYES</sequence>
<dbReference type="InterPro" id="IPR006115">
    <property type="entry name" value="6PGDH_NADP-bd"/>
</dbReference>
<dbReference type="Pfam" id="PF03446">
    <property type="entry name" value="NAD_binding_2"/>
    <property type="match status" value="1"/>
</dbReference>
<dbReference type="PIRSF" id="PIRSF000103">
    <property type="entry name" value="HIBADH"/>
    <property type="match status" value="1"/>
</dbReference>
<evidence type="ECO:0000256" key="1">
    <source>
        <dbReference type="ARBA" id="ARBA00023002"/>
    </source>
</evidence>
<dbReference type="InterPro" id="IPR036291">
    <property type="entry name" value="NAD(P)-bd_dom_sf"/>
</dbReference>
<evidence type="ECO:0000256" key="2">
    <source>
        <dbReference type="ARBA" id="ARBA00023027"/>
    </source>
</evidence>
<feature type="active site" evidence="3">
    <location>
        <position position="178"/>
    </location>
</feature>
<accession>A0A6L5YYQ9</accession>
<feature type="domain" description="3-hydroxyisobutyrate dehydrogenase-like NAD-binding" evidence="5">
    <location>
        <begin position="172"/>
        <end position="293"/>
    </location>
</feature>
<evidence type="ECO:0000259" key="5">
    <source>
        <dbReference type="Pfam" id="PF14833"/>
    </source>
</evidence>
<dbReference type="SUPFAM" id="SSF48179">
    <property type="entry name" value="6-phosphogluconate dehydrogenase C-terminal domain-like"/>
    <property type="match status" value="1"/>
</dbReference>
<evidence type="ECO:0000259" key="4">
    <source>
        <dbReference type="Pfam" id="PF03446"/>
    </source>
</evidence>
<dbReference type="InterPro" id="IPR008927">
    <property type="entry name" value="6-PGluconate_DH-like_C_sf"/>
</dbReference>
<evidence type="ECO:0000256" key="3">
    <source>
        <dbReference type="PIRSR" id="PIRSR000103-1"/>
    </source>
</evidence>
<evidence type="ECO:0000313" key="6">
    <source>
        <dbReference type="EMBL" id="MSU89338.1"/>
    </source>
</evidence>
<keyword evidence="7" id="KW-1185">Reference proteome</keyword>
<dbReference type="SUPFAM" id="SSF51735">
    <property type="entry name" value="NAD(P)-binding Rossmann-fold domains"/>
    <property type="match status" value="1"/>
</dbReference>
<dbReference type="Pfam" id="PF14833">
    <property type="entry name" value="NAD_binding_11"/>
    <property type="match status" value="1"/>
</dbReference>
<name>A0A6L5YYQ9_9RHOB</name>
<dbReference type="PANTHER" id="PTHR43060">
    <property type="entry name" value="3-HYDROXYISOBUTYRATE DEHYDROGENASE-LIKE 1, MITOCHONDRIAL-RELATED"/>
    <property type="match status" value="1"/>
</dbReference>
<dbReference type="EMBL" id="WIND01000003">
    <property type="protein sequence ID" value="MSU89338.1"/>
    <property type="molecule type" value="Genomic_DNA"/>
</dbReference>
<proteinExistence type="predicted"/>
<reference evidence="6 7" key="1">
    <citation type="submission" date="2019-10" db="EMBL/GenBank/DDBJ databases">
        <title>Cognatihalovulum marinum gen. nov. sp. nov., a new member of the family Rhodobacteraceae isolated from deep seawater of the Northwest Indian Ocean.</title>
        <authorList>
            <person name="Ruan C."/>
            <person name="Wang J."/>
            <person name="Zheng X."/>
            <person name="Song L."/>
            <person name="Zhu Y."/>
            <person name="Huang Y."/>
            <person name="Lu Z."/>
            <person name="Du W."/>
            <person name="Huang L."/>
            <person name="Dai X."/>
        </authorList>
    </citation>
    <scope>NUCLEOTIDE SEQUENCE [LARGE SCALE GENOMIC DNA]</scope>
    <source>
        <strain evidence="6 7">2CG4</strain>
    </source>
</reference>
<dbReference type="GO" id="GO:0051287">
    <property type="term" value="F:NAD binding"/>
    <property type="evidence" value="ECO:0007669"/>
    <property type="project" value="InterPro"/>
</dbReference>
<dbReference type="Proteomes" id="UP000474957">
    <property type="component" value="Unassembled WGS sequence"/>
</dbReference>
<dbReference type="GO" id="GO:0016491">
    <property type="term" value="F:oxidoreductase activity"/>
    <property type="evidence" value="ECO:0007669"/>
    <property type="project" value="UniProtKB-KW"/>
</dbReference>
<dbReference type="AlphaFoldDB" id="A0A6L5YYQ9"/>
<dbReference type="InterPro" id="IPR013328">
    <property type="entry name" value="6PGD_dom2"/>
</dbReference>
<dbReference type="GO" id="GO:0050661">
    <property type="term" value="F:NADP binding"/>
    <property type="evidence" value="ECO:0007669"/>
    <property type="project" value="InterPro"/>
</dbReference>
<keyword evidence="1" id="KW-0560">Oxidoreductase</keyword>
<feature type="domain" description="6-phosphogluconate dehydrogenase NADP-binding" evidence="4">
    <location>
        <begin position="10"/>
        <end position="169"/>
    </location>
</feature>
<protein>
    <submittedName>
        <fullName evidence="6">NAD-binding protein</fullName>
    </submittedName>
</protein>
<dbReference type="InterPro" id="IPR029154">
    <property type="entry name" value="HIBADH-like_NADP-bd"/>
</dbReference>
<evidence type="ECO:0000313" key="7">
    <source>
        <dbReference type="Proteomes" id="UP000474957"/>
    </source>
</evidence>
<dbReference type="PANTHER" id="PTHR43060:SF15">
    <property type="entry name" value="3-HYDROXYISOBUTYRATE DEHYDROGENASE-LIKE 1, MITOCHONDRIAL-RELATED"/>
    <property type="match status" value="1"/>
</dbReference>
<dbReference type="InterPro" id="IPR015815">
    <property type="entry name" value="HIBADH-related"/>
</dbReference>
<dbReference type="Gene3D" id="3.40.50.720">
    <property type="entry name" value="NAD(P)-binding Rossmann-like Domain"/>
    <property type="match status" value="1"/>
</dbReference>